<dbReference type="OrthoDB" id="9985472at2759"/>
<gene>
    <name evidence="6" type="ORF">EMPG_14604</name>
</gene>
<dbReference type="Proteomes" id="UP000053573">
    <property type="component" value="Unassembled WGS sequence"/>
</dbReference>
<accession>A0A0H1BEU3</accession>
<dbReference type="PANTHER" id="PTHR33337:SF33">
    <property type="entry name" value="CENP-V_GFA DOMAIN-CONTAINING PROTEIN"/>
    <property type="match status" value="1"/>
</dbReference>
<evidence type="ECO:0000256" key="4">
    <source>
        <dbReference type="ARBA" id="ARBA00023239"/>
    </source>
</evidence>
<keyword evidence="2" id="KW-0479">Metal-binding</keyword>
<dbReference type="Gene3D" id="3.90.1590.10">
    <property type="entry name" value="glutathione-dependent formaldehyde- activating enzyme (gfa)"/>
    <property type="match status" value="1"/>
</dbReference>
<evidence type="ECO:0000313" key="6">
    <source>
        <dbReference type="EMBL" id="KLJ09984.1"/>
    </source>
</evidence>
<name>A0A0H1BEU3_9EURO</name>
<dbReference type="PANTHER" id="PTHR33337">
    <property type="entry name" value="GFA DOMAIN-CONTAINING PROTEIN"/>
    <property type="match status" value="1"/>
</dbReference>
<dbReference type="GO" id="GO:0046872">
    <property type="term" value="F:metal ion binding"/>
    <property type="evidence" value="ECO:0007669"/>
    <property type="project" value="UniProtKB-KW"/>
</dbReference>
<dbReference type="PROSITE" id="PS51891">
    <property type="entry name" value="CENP_V_GFA"/>
    <property type="match status" value="1"/>
</dbReference>
<reference evidence="7" key="1">
    <citation type="journal article" date="2015" name="PLoS Genet.">
        <title>The dynamic genome and transcriptome of the human fungal pathogen Blastomyces and close relative Emmonsia.</title>
        <authorList>
            <person name="Munoz J.F."/>
            <person name="Gauthier G.M."/>
            <person name="Desjardins C.A."/>
            <person name="Gallo J.E."/>
            <person name="Holder J."/>
            <person name="Sullivan T.D."/>
            <person name="Marty A.J."/>
            <person name="Carmen J.C."/>
            <person name="Chen Z."/>
            <person name="Ding L."/>
            <person name="Gujja S."/>
            <person name="Magrini V."/>
            <person name="Misas E."/>
            <person name="Mitreva M."/>
            <person name="Priest M."/>
            <person name="Saif S."/>
            <person name="Whiston E.A."/>
            <person name="Young S."/>
            <person name="Zeng Q."/>
            <person name="Goldman W.E."/>
            <person name="Mardis E.R."/>
            <person name="Taylor J.W."/>
            <person name="McEwen J.G."/>
            <person name="Clay O.K."/>
            <person name="Klein B.S."/>
            <person name="Cuomo C.A."/>
        </authorList>
    </citation>
    <scope>NUCLEOTIDE SEQUENCE [LARGE SCALE GENOMIC DNA]</scope>
    <source>
        <strain evidence="7">UAMH 139</strain>
    </source>
</reference>
<sequence>MLSSEAQYPLEGGCTCKAVRYQIQTAPLFVHCCHCTWCQRETGSAFAINILIEADRVTLLQEDNDNPNLEVINTPSASGFGQEISRCKSCHVAVWSTYGGSGPIVRFVRAGTLDQASLVSPDVHIYTTTKTPWLTIPDTVPVLEGFYNLEQEWPEESLARRRVYMPLEEEYRRQRAAGKA</sequence>
<keyword evidence="7" id="KW-1185">Reference proteome</keyword>
<evidence type="ECO:0000256" key="1">
    <source>
        <dbReference type="ARBA" id="ARBA00005495"/>
    </source>
</evidence>
<evidence type="ECO:0000313" key="7">
    <source>
        <dbReference type="Proteomes" id="UP000053573"/>
    </source>
</evidence>
<comment type="similarity">
    <text evidence="1">Belongs to the Gfa family.</text>
</comment>
<feature type="domain" description="CENP-V/GFA" evidence="5">
    <location>
        <begin position="10"/>
        <end position="134"/>
    </location>
</feature>
<proteinExistence type="inferred from homology"/>
<dbReference type="AlphaFoldDB" id="A0A0H1BEU3"/>
<dbReference type="InterPro" id="IPR006913">
    <property type="entry name" value="CENP-V/GFA"/>
</dbReference>
<dbReference type="EMBL" id="LDEV01002193">
    <property type="protein sequence ID" value="KLJ09984.1"/>
    <property type="molecule type" value="Genomic_DNA"/>
</dbReference>
<dbReference type="Pfam" id="PF04828">
    <property type="entry name" value="GFA"/>
    <property type="match status" value="1"/>
</dbReference>
<evidence type="ECO:0000256" key="3">
    <source>
        <dbReference type="ARBA" id="ARBA00022833"/>
    </source>
</evidence>
<keyword evidence="4" id="KW-0456">Lyase</keyword>
<dbReference type="GO" id="GO:0016846">
    <property type="term" value="F:carbon-sulfur lyase activity"/>
    <property type="evidence" value="ECO:0007669"/>
    <property type="project" value="InterPro"/>
</dbReference>
<comment type="caution">
    <text evidence="6">The sequence shown here is derived from an EMBL/GenBank/DDBJ whole genome shotgun (WGS) entry which is preliminary data.</text>
</comment>
<dbReference type="SUPFAM" id="SSF51316">
    <property type="entry name" value="Mss4-like"/>
    <property type="match status" value="1"/>
</dbReference>
<organism evidence="6 7">
    <name type="scientific">Blastomyces silverae</name>
    <dbReference type="NCBI Taxonomy" id="2060906"/>
    <lineage>
        <taxon>Eukaryota</taxon>
        <taxon>Fungi</taxon>
        <taxon>Dikarya</taxon>
        <taxon>Ascomycota</taxon>
        <taxon>Pezizomycotina</taxon>
        <taxon>Eurotiomycetes</taxon>
        <taxon>Eurotiomycetidae</taxon>
        <taxon>Onygenales</taxon>
        <taxon>Ajellomycetaceae</taxon>
        <taxon>Blastomyces</taxon>
    </lineage>
</organism>
<protein>
    <recommendedName>
        <fullName evidence="5">CENP-V/GFA domain-containing protein</fullName>
    </recommendedName>
</protein>
<evidence type="ECO:0000259" key="5">
    <source>
        <dbReference type="PROSITE" id="PS51891"/>
    </source>
</evidence>
<keyword evidence="3" id="KW-0862">Zinc</keyword>
<evidence type="ECO:0000256" key="2">
    <source>
        <dbReference type="ARBA" id="ARBA00022723"/>
    </source>
</evidence>
<dbReference type="InterPro" id="IPR011057">
    <property type="entry name" value="Mss4-like_sf"/>
</dbReference>